<keyword evidence="2" id="KW-1185">Reference proteome</keyword>
<dbReference type="EMBL" id="PDUD01000045">
    <property type="protein sequence ID" value="PHN02027.1"/>
    <property type="molecule type" value="Genomic_DNA"/>
</dbReference>
<dbReference type="AlphaFoldDB" id="A0A2D0N0N9"/>
<proteinExistence type="predicted"/>
<accession>A0A2D0N0N9</accession>
<name>A0A2D0N0N9_FLAN2</name>
<reference evidence="1 2" key="1">
    <citation type="submission" date="2017-10" db="EMBL/GenBank/DDBJ databases">
        <title>The draft genome sequence of Lewinella nigricans NBRC 102662.</title>
        <authorList>
            <person name="Wang K."/>
        </authorList>
    </citation>
    <scope>NUCLEOTIDE SEQUENCE [LARGE SCALE GENOMIC DNA]</scope>
    <source>
        <strain evidence="1 2">NBRC 102662</strain>
    </source>
</reference>
<dbReference type="Proteomes" id="UP000223913">
    <property type="component" value="Unassembled WGS sequence"/>
</dbReference>
<sequence length="95" mass="10837">MSIGPMVISTHPEKQKMSKTEFLVAHAEFSTGIILTVDLATHTRVGEIFKRFSTREAAVNYMLQLVSNRPDIECLLRTSEGRYLLQVDREGIKKR</sequence>
<protein>
    <submittedName>
        <fullName evidence="1">Uncharacterized protein</fullName>
    </submittedName>
</protein>
<organism evidence="1 2">
    <name type="scientific">Flavilitoribacter nigricans (strain ATCC 23147 / DSM 23189 / NBRC 102662 / NCIMB 1420 / SS-2)</name>
    <name type="common">Lewinella nigricans</name>
    <dbReference type="NCBI Taxonomy" id="1122177"/>
    <lineage>
        <taxon>Bacteria</taxon>
        <taxon>Pseudomonadati</taxon>
        <taxon>Bacteroidota</taxon>
        <taxon>Saprospiria</taxon>
        <taxon>Saprospirales</taxon>
        <taxon>Lewinellaceae</taxon>
        <taxon>Flavilitoribacter</taxon>
    </lineage>
</organism>
<evidence type="ECO:0000313" key="1">
    <source>
        <dbReference type="EMBL" id="PHN02027.1"/>
    </source>
</evidence>
<evidence type="ECO:0000313" key="2">
    <source>
        <dbReference type="Proteomes" id="UP000223913"/>
    </source>
</evidence>
<gene>
    <name evidence="1" type="ORF">CRP01_33875</name>
</gene>
<comment type="caution">
    <text evidence="1">The sequence shown here is derived from an EMBL/GenBank/DDBJ whole genome shotgun (WGS) entry which is preliminary data.</text>
</comment>